<evidence type="ECO:0000313" key="9">
    <source>
        <dbReference type="Proteomes" id="UP001205906"/>
    </source>
</evidence>
<protein>
    <recommendedName>
        <fullName evidence="7">4-deoxy-L-threo-5-hexosulose-uronate ketol-isomerase</fullName>
        <ecNumber evidence="7">5.3.1.17</ecNumber>
    </recommendedName>
    <alternativeName>
        <fullName evidence="7">5-keto-4-deoxyuronate isomerase</fullName>
    </alternativeName>
    <alternativeName>
        <fullName evidence="7">DKI isomerase</fullName>
    </alternativeName>
</protein>
<gene>
    <name evidence="7 8" type="primary">kduI</name>
    <name evidence="8" type="ORF">NGM99_06910</name>
</gene>
<proteinExistence type="inferred from homology"/>
<dbReference type="InterPro" id="IPR014710">
    <property type="entry name" value="RmlC-like_jellyroll"/>
</dbReference>
<reference evidence="8 9" key="1">
    <citation type="submission" date="2022-06" db="EMBL/GenBank/DDBJ databases">
        <title>Mesorhizobium sp. strain RP14 Genome sequencing and assembly.</title>
        <authorList>
            <person name="Kim I."/>
        </authorList>
    </citation>
    <scope>NUCLEOTIDE SEQUENCE [LARGE SCALE GENOMIC DNA]</scope>
    <source>
        <strain evidence="9">RP14(2022)</strain>
    </source>
</reference>
<dbReference type="GO" id="GO:0008697">
    <property type="term" value="F:4-deoxy-L-threo-5-hexosulose-uronate ketol-isomerase activity"/>
    <property type="evidence" value="ECO:0007669"/>
    <property type="project" value="UniProtKB-EC"/>
</dbReference>
<dbReference type="Pfam" id="PF04962">
    <property type="entry name" value="KduI"/>
    <property type="match status" value="1"/>
</dbReference>
<evidence type="ECO:0000256" key="7">
    <source>
        <dbReference type="HAMAP-Rule" id="MF_00687"/>
    </source>
</evidence>
<dbReference type="InterPro" id="IPR007045">
    <property type="entry name" value="KduI"/>
</dbReference>
<evidence type="ECO:0000256" key="6">
    <source>
        <dbReference type="ARBA" id="ARBA00023235"/>
    </source>
</evidence>
<dbReference type="SUPFAM" id="SSF51182">
    <property type="entry name" value="RmlC-like cupins"/>
    <property type="match status" value="1"/>
</dbReference>
<evidence type="ECO:0000256" key="2">
    <source>
        <dbReference type="ARBA" id="ARBA00005148"/>
    </source>
</evidence>
<comment type="similarity">
    <text evidence="3 7">Belongs to the KduI family.</text>
</comment>
<feature type="binding site" evidence="7">
    <location>
        <position position="215"/>
    </location>
    <ligand>
        <name>Zn(2+)</name>
        <dbReference type="ChEBI" id="CHEBI:29105"/>
    </ligand>
</feature>
<comment type="catalytic activity">
    <reaction evidence="1 7">
        <text>5-dehydro-4-deoxy-D-glucuronate = 3-deoxy-D-glycero-2,5-hexodiulosonate</text>
        <dbReference type="Rhea" id="RHEA:23896"/>
        <dbReference type="ChEBI" id="CHEBI:17117"/>
        <dbReference type="ChEBI" id="CHEBI:29071"/>
        <dbReference type="EC" id="5.3.1.17"/>
    </reaction>
</comment>
<dbReference type="PANTHER" id="PTHR38461:SF1">
    <property type="entry name" value="4-DEOXY-L-THREO-5-HEXOSULOSE-URONATE KETOL-ISOMERASE"/>
    <property type="match status" value="1"/>
</dbReference>
<dbReference type="InterPro" id="IPR021120">
    <property type="entry name" value="KduI/IolB_isomerase"/>
</dbReference>
<dbReference type="InterPro" id="IPR027449">
    <property type="entry name" value="KduI_N"/>
</dbReference>
<dbReference type="EC" id="5.3.1.17" evidence="7"/>
<evidence type="ECO:0000256" key="3">
    <source>
        <dbReference type="ARBA" id="ARBA00008086"/>
    </source>
</evidence>
<feature type="binding site" evidence="7">
    <location>
        <position position="208"/>
    </location>
    <ligand>
        <name>Zn(2+)</name>
        <dbReference type="ChEBI" id="CHEBI:29105"/>
    </ligand>
</feature>
<dbReference type="NCBIfam" id="NF002091">
    <property type="entry name" value="PRK00924.1"/>
    <property type="match status" value="1"/>
</dbReference>
<keyword evidence="6 7" id="KW-0413">Isomerase</keyword>
<dbReference type="PANTHER" id="PTHR38461">
    <property type="entry name" value="4-DEOXY-L-THREO-5-HEXOSULOSE-URONATE KETOL-ISOMERASE"/>
    <property type="match status" value="1"/>
</dbReference>
<dbReference type="PIRSF" id="PIRSF006625">
    <property type="entry name" value="KduI"/>
    <property type="match status" value="1"/>
</dbReference>
<comment type="function">
    <text evidence="7">Catalyzes the isomerization of 5-dehydro-4-deoxy-D-glucuronate to 3-deoxy-D-glycero-2,5-hexodiulosonate.</text>
</comment>
<dbReference type="CDD" id="cd20491">
    <property type="entry name" value="cupin_KduI_C"/>
    <property type="match status" value="1"/>
</dbReference>
<dbReference type="EMBL" id="JAMXQS010000003">
    <property type="protein sequence ID" value="MCO6049520.1"/>
    <property type="molecule type" value="Genomic_DNA"/>
</dbReference>
<feature type="binding site" evidence="7">
    <location>
        <position position="257"/>
    </location>
    <ligand>
        <name>Zn(2+)</name>
        <dbReference type="ChEBI" id="CHEBI:29105"/>
    </ligand>
</feature>
<dbReference type="Gene3D" id="2.60.120.520">
    <property type="entry name" value="pectin degrading enzyme 5-keto 4- deoxyuronate isomerase, domain 1"/>
    <property type="match status" value="1"/>
</dbReference>
<comment type="caution">
    <text evidence="8">The sequence shown here is derived from an EMBL/GenBank/DDBJ whole genome shotgun (WGS) entry which is preliminary data.</text>
</comment>
<evidence type="ECO:0000313" key="8">
    <source>
        <dbReference type="EMBL" id="MCO6049520.1"/>
    </source>
</evidence>
<dbReference type="InterPro" id="IPR011051">
    <property type="entry name" value="RmlC_Cupin_sf"/>
</dbReference>
<dbReference type="CDD" id="cd20294">
    <property type="entry name" value="cupin_KduI_N"/>
    <property type="match status" value="1"/>
</dbReference>
<dbReference type="Proteomes" id="UP001205906">
    <property type="component" value="Unassembled WGS sequence"/>
</dbReference>
<keyword evidence="9" id="KW-1185">Reference proteome</keyword>
<sequence length="290" mass="31748">MNKPERDIKGEACAHQLTTSRHAVAPAAAAAMGTEDLRQHFHLGQLFEPGRVNLVYSHYDRMVVGGAVPLGETLSLEAVKTAGTSSFLDRRELVAVNIGAPGTVTAGNEQHRLGPRDMIYVGRGERVSFGSDNANEPARFYLLSAPAHQACPTRLMTVADAKRLDLGAQETSNERSIFQFTSAIETCQLVVGMTQLAKGSVWNTIPAHLHDRRMEAYLYFDLPDSARVFHFMGEPHETRHIVMANEEAVLSPPWSIHSGCGTSNYAFIWAMAGDNVDYTDVDPVPLGAMR</sequence>
<accession>A0ABT1C5M4</accession>
<keyword evidence="4 7" id="KW-0479">Metal-binding</keyword>
<comment type="pathway">
    <text evidence="2 7">Glycan metabolism; pectin degradation; 2-dehydro-3-deoxy-D-gluconate from pectin: step 4/5.</text>
</comment>
<organism evidence="8 9">
    <name type="scientific">Mesorhizobium liriopis</name>
    <dbReference type="NCBI Taxonomy" id="2953882"/>
    <lineage>
        <taxon>Bacteria</taxon>
        <taxon>Pseudomonadati</taxon>
        <taxon>Pseudomonadota</taxon>
        <taxon>Alphaproteobacteria</taxon>
        <taxon>Hyphomicrobiales</taxon>
        <taxon>Phyllobacteriaceae</taxon>
        <taxon>Mesorhizobium</taxon>
    </lineage>
</organism>
<comment type="cofactor">
    <cofactor evidence="7">
        <name>Zn(2+)</name>
        <dbReference type="ChEBI" id="CHEBI:29105"/>
    </cofactor>
    <text evidence="7">Binds 1 zinc ion per subunit.</text>
</comment>
<dbReference type="HAMAP" id="MF_00687">
    <property type="entry name" value="KduI"/>
    <property type="match status" value="1"/>
</dbReference>
<dbReference type="Gene3D" id="2.60.120.10">
    <property type="entry name" value="Jelly Rolls"/>
    <property type="match status" value="1"/>
</dbReference>
<evidence type="ECO:0000256" key="1">
    <source>
        <dbReference type="ARBA" id="ARBA00000552"/>
    </source>
</evidence>
<name>A0ABT1C5M4_9HYPH</name>
<evidence type="ECO:0000256" key="4">
    <source>
        <dbReference type="ARBA" id="ARBA00022723"/>
    </source>
</evidence>
<feature type="binding site" evidence="7">
    <location>
        <position position="210"/>
    </location>
    <ligand>
        <name>Zn(2+)</name>
        <dbReference type="ChEBI" id="CHEBI:29105"/>
    </ligand>
</feature>
<dbReference type="RefSeq" id="WP_252817411.1">
    <property type="nucleotide sequence ID" value="NZ_JAMXQS010000003.1"/>
</dbReference>
<keyword evidence="5 7" id="KW-0862">Zinc</keyword>
<evidence type="ECO:0000256" key="5">
    <source>
        <dbReference type="ARBA" id="ARBA00022833"/>
    </source>
</evidence>